<dbReference type="EMBL" id="MT142246">
    <property type="protein sequence ID" value="QJA76831.1"/>
    <property type="molecule type" value="Genomic_DNA"/>
</dbReference>
<evidence type="ECO:0000313" key="1">
    <source>
        <dbReference type="EMBL" id="QJA57891.1"/>
    </source>
</evidence>
<accession>A0A6M3IKL7</accession>
<sequence length="127" mass="13259">MLRSYEVEITTAADGSATDYAGLKITGKVVAIKYAYGTLAATADFVITGATSGSPILTLTDVAQANTWWFPRILATQHNDGSAFTDASGGPPLVFAERIKIVTAQGGNAATGAMTFYVEDDTFVEAV</sequence>
<dbReference type="EMBL" id="MT141297">
    <property type="protein sequence ID" value="QJA57891.1"/>
    <property type="molecule type" value="Genomic_DNA"/>
</dbReference>
<reference evidence="1" key="1">
    <citation type="submission" date="2020-03" db="EMBL/GenBank/DDBJ databases">
        <title>The deep terrestrial virosphere.</title>
        <authorList>
            <person name="Holmfeldt K."/>
            <person name="Nilsson E."/>
            <person name="Simone D."/>
            <person name="Lopez-Fernandez M."/>
            <person name="Wu X."/>
            <person name="de Brujin I."/>
            <person name="Lundin D."/>
            <person name="Andersson A."/>
            <person name="Bertilsson S."/>
            <person name="Dopson M."/>
        </authorList>
    </citation>
    <scope>NUCLEOTIDE SEQUENCE</scope>
    <source>
        <strain evidence="2">MM415A01433</strain>
        <strain evidence="1">MM415B01539</strain>
    </source>
</reference>
<dbReference type="AlphaFoldDB" id="A0A6M3IKL7"/>
<protein>
    <submittedName>
        <fullName evidence="1">Uncharacterized protein</fullName>
    </submittedName>
</protein>
<evidence type="ECO:0000313" key="2">
    <source>
        <dbReference type="EMBL" id="QJA76831.1"/>
    </source>
</evidence>
<organism evidence="1">
    <name type="scientific">viral metagenome</name>
    <dbReference type="NCBI Taxonomy" id="1070528"/>
    <lineage>
        <taxon>unclassified sequences</taxon>
        <taxon>metagenomes</taxon>
        <taxon>organismal metagenomes</taxon>
    </lineage>
</organism>
<gene>
    <name evidence="2" type="ORF">MM415A01433_0009</name>
    <name evidence="1" type="ORF">MM415B01539_0011</name>
</gene>
<proteinExistence type="predicted"/>
<name>A0A6M3IKL7_9ZZZZ</name>